<dbReference type="InterPro" id="IPR004158">
    <property type="entry name" value="DUF247_pln"/>
</dbReference>
<sequence length="426" mass="50097">MEEQSRDLTIEIQRLETLCTEMLQNVKPSEEHGFHMQCINRVPPNIRENNPKAYTPQIVSIGPYHHKANNSFEPMEEHKLKYLKGFLNRTQLPIREFVVKIKELEEDIRLCYTNPMKFNRDDFLKMILVDACFIIELFLRMFEYNDWKQDPLFVKPWIQVHIQHDLILLENQLPFFVLEQLYNLTGMGQNFLDITFKYFRNMSLGNVCPEKSPKHFTDFLRSSAISSSKLDLENPDKYFREVKQLYSASQLKEAGLKFKASTDEGLLDLTYLKKGVLTMPILNIYDGTEIIFRNIMAYEQCQLLDEITFTQYVAILDFLINTEKDVNLLVDKKIIVNWTGDSTKVVTMINNLSSDLMLPYFHQHYFSLCNSLNDFYENPRNKYKAIFVHEYFNTPWKIASTTAAIMLIFLTFIQAVCSIVSIFYGN</sequence>
<dbReference type="OrthoDB" id="1896044at2759"/>
<feature type="transmembrane region" description="Helical" evidence="1">
    <location>
        <begin position="403"/>
        <end position="424"/>
    </location>
</feature>
<protein>
    <submittedName>
        <fullName evidence="2">Uncharacterized protein</fullName>
    </submittedName>
</protein>
<dbReference type="AlphaFoldDB" id="V7C344"/>
<evidence type="ECO:0000313" key="3">
    <source>
        <dbReference type="Proteomes" id="UP000000226"/>
    </source>
</evidence>
<dbReference type="STRING" id="3885.V7C344"/>
<evidence type="ECO:0000313" key="2">
    <source>
        <dbReference type="EMBL" id="ESW23793.1"/>
    </source>
</evidence>
<reference evidence="3" key="1">
    <citation type="journal article" date="2014" name="Nat. Genet.">
        <title>A reference genome for common bean and genome-wide analysis of dual domestications.</title>
        <authorList>
            <person name="Schmutz J."/>
            <person name="McClean P.E."/>
            <person name="Mamidi S."/>
            <person name="Wu G.A."/>
            <person name="Cannon S.B."/>
            <person name="Grimwood J."/>
            <person name="Jenkins J."/>
            <person name="Shu S."/>
            <person name="Song Q."/>
            <person name="Chavarro C."/>
            <person name="Torres-Torres M."/>
            <person name="Geffroy V."/>
            <person name="Moghaddam S.M."/>
            <person name="Gao D."/>
            <person name="Abernathy B."/>
            <person name="Barry K."/>
            <person name="Blair M."/>
            <person name="Brick M.A."/>
            <person name="Chovatia M."/>
            <person name="Gepts P."/>
            <person name="Goodstein D.M."/>
            <person name="Gonzales M."/>
            <person name="Hellsten U."/>
            <person name="Hyten D.L."/>
            <person name="Jia G."/>
            <person name="Kelly J.D."/>
            <person name="Kudrna D."/>
            <person name="Lee R."/>
            <person name="Richard M.M."/>
            <person name="Miklas P.N."/>
            <person name="Osorno J.M."/>
            <person name="Rodrigues J."/>
            <person name="Thareau V."/>
            <person name="Urrea C.A."/>
            <person name="Wang M."/>
            <person name="Yu Y."/>
            <person name="Zhang M."/>
            <person name="Wing R.A."/>
            <person name="Cregan P.B."/>
            <person name="Rokhsar D.S."/>
            <person name="Jackson S.A."/>
        </authorList>
    </citation>
    <scope>NUCLEOTIDE SEQUENCE [LARGE SCALE GENOMIC DNA]</scope>
    <source>
        <strain evidence="3">cv. G19833</strain>
    </source>
</reference>
<dbReference type="Gramene" id="ESW23793">
    <property type="protein sequence ID" value="ESW23793"/>
    <property type="gene ID" value="PHAVU_004G075800g"/>
</dbReference>
<accession>V7C344</accession>
<organism evidence="2 3">
    <name type="scientific">Phaseolus vulgaris</name>
    <name type="common">Kidney bean</name>
    <name type="synonym">French bean</name>
    <dbReference type="NCBI Taxonomy" id="3885"/>
    <lineage>
        <taxon>Eukaryota</taxon>
        <taxon>Viridiplantae</taxon>
        <taxon>Streptophyta</taxon>
        <taxon>Embryophyta</taxon>
        <taxon>Tracheophyta</taxon>
        <taxon>Spermatophyta</taxon>
        <taxon>Magnoliopsida</taxon>
        <taxon>eudicotyledons</taxon>
        <taxon>Gunneridae</taxon>
        <taxon>Pentapetalae</taxon>
        <taxon>rosids</taxon>
        <taxon>fabids</taxon>
        <taxon>Fabales</taxon>
        <taxon>Fabaceae</taxon>
        <taxon>Papilionoideae</taxon>
        <taxon>50 kb inversion clade</taxon>
        <taxon>NPAAA clade</taxon>
        <taxon>indigoferoid/millettioid clade</taxon>
        <taxon>Phaseoleae</taxon>
        <taxon>Phaseolus</taxon>
    </lineage>
</organism>
<evidence type="ECO:0000256" key="1">
    <source>
        <dbReference type="SAM" id="Phobius"/>
    </source>
</evidence>
<dbReference type="EMBL" id="CM002291">
    <property type="protein sequence ID" value="ESW23793.1"/>
    <property type="molecule type" value="Genomic_DNA"/>
</dbReference>
<dbReference type="Proteomes" id="UP000000226">
    <property type="component" value="Chromosome 4"/>
</dbReference>
<dbReference type="OMA" id="NIMAYEF"/>
<keyword evidence="1" id="KW-0812">Transmembrane</keyword>
<keyword evidence="1" id="KW-0472">Membrane</keyword>
<keyword evidence="1" id="KW-1133">Transmembrane helix</keyword>
<gene>
    <name evidence="2" type="ORF">PHAVU_004G075800g</name>
</gene>
<dbReference type="PANTHER" id="PTHR31170:SF9">
    <property type="entry name" value="PROTEIN, PUTATIVE (DUF247)-RELATED"/>
    <property type="match status" value="1"/>
</dbReference>
<proteinExistence type="predicted"/>
<keyword evidence="3" id="KW-1185">Reference proteome</keyword>
<dbReference type="Pfam" id="PF03140">
    <property type="entry name" value="DUF247"/>
    <property type="match status" value="1"/>
</dbReference>
<name>V7C344_PHAVU</name>
<dbReference type="PANTHER" id="PTHR31170">
    <property type="entry name" value="BNAC04G53230D PROTEIN"/>
    <property type="match status" value="1"/>
</dbReference>